<evidence type="ECO:0000313" key="2">
    <source>
        <dbReference type="Proteomes" id="UP001497700"/>
    </source>
</evidence>
<protein>
    <submittedName>
        <fullName evidence="1">Heterokaryon incompatibility protein-domain-containing protein</fullName>
    </submittedName>
</protein>
<keyword evidence="2" id="KW-1185">Reference proteome</keyword>
<gene>
    <name evidence="1" type="ORF">F4820DRAFT_442034</name>
</gene>
<accession>A0ACB9YHP1</accession>
<sequence>MCFCCPSRLFSFHRGRRDQRPSRITSSHVPRLPASSPSQFAYRPLTRSDEIRLLLLEPALDRDALLKGSLQHIKLGDYRGDLSNPYTALSYVWGDPSNPDTILLEDYQFGITANLGAALRDIRSTTRVFRLWADAICIDQKNIPERNQQVALMGDLYYKADNTIVYLGALTSGSEYILGQVPAGHTHLPVAYPVGIPFDEFGLLTSSLSQSQIEIVTAATKDLLAKPWFRRAWTFQEVVLSREPWIQCGTMRVRWSDLCRFLLPLLDAALITGNPPVRGFPPLQDPSEQDPLETLPSVGARHLAHMNQTRGDVHDSHNSGRTNLARILDYRQGSLATDPRDLIYANMGLHSDRDVVSKFITIDYNKTIRELFMEAGRYAIANFGWSDQVPPEILKSPLRSILPSWVPDWSAQISADRLEQERAMMSKLPSSTLEEEVIVIRRTKSSLEVDLVTSVLPSPASFPRAFISQVRALYDAPPLSTNPDIRVKANEARALWLEFTKSLTVEQYTQAPLANSHPAHWAESGTEVDRTSGVPSFYSALKGYFITGTYQDSKFRLARLRNNMAVIVDEDVRVGDRVVQPMGLFTTPNEGFDLIQAGGHRGGGWAIRHMDYSPHRFAELDAKVIDKLQANNSKLRLEELNLHLEASDYHLEHAHLIAYLSRVDQVPELSSVVDIYQETFSPVQNYVVIH</sequence>
<proteinExistence type="predicted"/>
<evidence type="ECO:0000313" key="1">
    <source>
        <dbReference type="EMBL" id="KAI4858648.1"/>
    </source>
</evidence>
<comment type="caution">
    <text evidence="1">The sequence shown here is derived from an EMBL/GenBank/DDBJ whole genome shotgun (WGS) entry which is preliminary data.</text>
</comment>
<name>A0ACB9YHP1_9PEZI</name>
<dbReference type="EMBL" id="MU393707">
    <property type="protein sequence ID" value="KAI4858648.1"/>
    <property type="molecule type" value="Genomic_DNA"/>
</dbReference>
<dbReference type="Proteomes" id="UP001497700">
    <property type="component" value="Unassembled WGS sequence"/>
</dbReference>
<reference evidence="1 2" key="1">
    <citation type="journal article" date="2022" name="New Phytol.">
        <title>Ecological generalism drives hyperdiversity of secondary metabolite gene clusters in xylarialean endophytes.</title>
        <authorList>
            <person name="Franco M.E.E."/>
            <person name="Wisecaver J.H."/>
            <person name="Arnold A.E."/>
            <person name="Ju Y.M."/>
            <person name="Slot J.C."/>
            <person name="Ahrendt S."/>
            <person name="Moore L.P."/>
            <person name="Eastman K.E."/>
            <person name="Scott K."/>
            <person name="Konkel Z."/>
            <person name="Mondo S.J."/>
            <person name="Kuo A."/>
            <person name="Hayes R.D."/>
            <person name="Haridas S."/>
            <person name="Andreopoulos B."/>
            <person name="Riley R."/>
            <person name="LaButti K."/>
            <person name="Pangilinan J."/>
            <person name="Lipzen A."/>
            <person name="Amirebrahimi M."/>
            <person name="Yan J."/>
            <person name="Adam C."/>
            <person name="Keymanesh K."/>
            <person name="Ng V."/>
            <person name="Louie K."/>
            <person name="Northen T."/>
            <person name="Drula E."/>
            <person name="Henrissat B."/>
            <person name="Hsieh H.M."/>
            <person name="Youens-Clark K."/>
            <person name="Lutzoni F."/>
            <person name="Miadlikowska J."/>
            <person name="Eastwood D.C."/>
            <person name="Hamelin R.C."/>
            <person name="Grigoriev I.V."/>
            <person name="U'Ren J.M."/>
        </authorList>
    </citation>
    <scope>NUCLEOTIDE SEQUENCE [LARGE SCALE GENOMIC DNA]</scope>
    <source>
        <strain evidence="1 2">CBS 119005</strain>
    </source>
</reference>
<organism evidence="1 2">
    <name type="scientific">Hypoxylon rubiginosum</name>
    <dbReference type="NCBI Taxonomy" id="110542"/>
    <lineage>
        <taxon>Eukaryota</taxon>
        <taxon>Fungi</taxon>
        <taxon>Dikarya</taxon>
        <taxon>Ascomycota</taxon>
        <taxon>Pezizomycotina</taxon>
        <taxon>Sordariomycetes</taxon>
        <taxon>Xylariomycetidae</taxon>
        <taxon>Xylariales</taxon>
        <taxon>Hypoxylaceae</taxon>
        <taxon>Hypoxylon</taxon>
    </lineage>
</organism>